<gene>
    <name evidence="6" type="ORF">ACFQGD_00205</name>
    <name evidence="7" type="ORF">ACFQGD_31990</name>
</gene>
<evidence type="ECO:0000256" key="2">
    <source>
        <dbReference type="ARBA" id="ARBA00022741"/>
    </source>
</evidence>
<dbReference type="Proteomes" id="UP001596337">
    <property type="component" value="Unassembled WGS sequence"/>
</dbReference>
<dbReference type="SUPFAM" id="SSF56059">
    <property type="entry name" value="Glutathione synthetase ATP-binding domain-like"/>
    <property type="match status" value="1"/>
</dbReference>
<evidence type="ECO:0000256" key="4">
    <source>
        <dbReference type="PROSITE-ProRule" id="PRU00409"/>
    </source>
</evidence>
<keyword evidence="8" id="KW-1185">Reference proteome</keyword>
<evidence type="ECO:0000313" key="8">
    <source>
        <dbReference type="Proteomes" id="UP001596337"/>
    </source>
</evidence>
<keyword evidence="1" id="KW-0436">Ligase</keyword>
<dbReference type="InterPro" id="IPR040570">
    <property type="entry name" value="LAL_C2"/>
</dbReference>
<evidence type="ECO:0000256" key="1">
    <source>
        <dbReference type="ARBA" id="ARBA00022598"/>
    </source>
</evidence>
<keyword evidence="2 4" id="KW-0547">Nucleotide-binding</keyword>
<feature type="domain" description="ATP-grasp" evidence="5">
    <location>
        <begin position="122"/>
        <end position="321"/>
    </location>
</feature>
<evidence type="ECO:0000259" key="5">
    <source>
        <dbReference type="PROSITE" id="PS50975"/>
    </source>
</evidence>
<dbReference type="PANTHER" id="PTHR43585">
    <property type="entry name" value="FUMIPYRROLE BIOSYNTHESIS PROTEIN C"/>
    <property type="match status" value="1"/>
</dbReference>
<dbReference type="PANTHER" id="PTHR43585:SF2">
    <property type="entry name" value="ATP-GRASP ENZYME FSQD"/>
    <property type="match status" value="1"/>
</dbReference>
<dbReference type="Gene3D" id="3.30.470.20">
    <property type="entry name" value="ATP-grasp fold, B domain"/>
    <property type="match status" value="1"/>
</dbReference>
<reference evidence="7" key="1">
    <citation type="journal article" date="2014" name="Int. J. Syst. Evol. Microbiol.">
        <title>Complete genome of a new Firmicutes species belonging to the dominant human colonic microbiota ('Ruminococcus bicirculans') reveals two chromosomes and a selective capacity to utilize plant glucans.</title>
        <authorList>
            <consortium name="NISC Comparative Sequencing Program"/>
            <person name="Wegmann U."/>
            <person name="Louis P."/>
            <person name="Goesmann A."/>
            <person name="Henrissat B."/>
            <person name="Duncan S.H."/>
            <person name="Flint H.J."/>
        </authorList>
    </citation>
    <scope>NUCLEOTIDE SEQUENCE</scope>
    <source>
        <strain evidence="7">JCM 15899</strain>
    </source>
</reference>
<comment type="caution">
    <text evidence="7">The sequence shown here is derived from an EMBL/GenBank/DDBJ whole genome shotgun (WGS) entry which is preliminary data.</text>
</comment>
<name>A0ABW2C8Q8_9PSEU</name>
<dbReference type="InterPro" id="IPR052032">
    <property type="entry name" value="ATP-dep_AA_Ligase"/>
</dbReference>
<reference evidence="7" key="3">
    <citation type="submission" date="2024-09" db="EMBL/GenBank/DDBJ databases">
        <authorList>
            <person name="Sun Q."/>
            <person name="Mori K."/>
        </authorList>
    </citation>
    <scope>NUCLEOTIDE SEQUENCE</scope>
    <source>
        <strain evidence="7">JCM 15899</strain>
    </source>
</reference>
<dbReference type="EMBL" id="JBHSXX010000001">
    <property type="protein sequence ID" value="MFC6865561.1"/>
    <property type="molecule type" value="Genomic_DNA"/>
</dbReference>
<evidence type="ECO:0000313" key="6">
    <source>
        <dbReference type="EMBL" id="MFC6865561.1"/>
    </source>
</evidence>
<dbReference type="Gene3D" id="3.40.50.20">
    <property type="match status" value="1"/>
</dbReference>
<dbReference type="EMBL" id="JBHSXX010000001">
    <property type="protein sequence ID" value="MFC6871751.1"/>
    <property type="molecule type" value="Genomic_DNA"/>
</dbReference>
<sequence>MATLLMVESWLRSTGHSLPPLIRRLGHDYVLLTKDPALYPESTSGLRHPVRANASEIVRADTNDPDAAVAAARTVASRRRIDGVLTTCDYYLPTVATIADALSLPGARPDVLHTATRKHRVRQALDDAGVPNVGFAVADSYDAARDAAMSLGYPLVAKPVDLNSGTAVQRVDDDAALKDAFHEITADERNTRGQPRERVMLLEQLVDGTEVSVEAITRDGETTIVGITDKSLAGPPAFVESGHMFPAELPESAVAETSAYVRDVLAALDYRHGLSHTELRLTTDGPRLIEVNPRQAGGYIFDLLHLVTGVHPLEQLVRLSLGQQPRAHETTDIASAAVFFVISPRPGTVVGVVGTGALDVDPDVVRWQLSVPARAGLPRSNDAYLGHVVVSSASPCDARAKAEAAVGSLRLRFADGTHAQPLGVPSVVSPAPVGS</sequence>
<reference evidence="8" key="2">
    <citation type="journal article" date="2019" name="Int. J. Syst. Evol. Microbiol.">
        <title>The Global Catalogue of Microorganisms (GCM) 10K type strain sequencing project: providing services to taxonomists for standard genome sequencing and annotation.</title>
        <authorList>
            <consortium name="The Broad Institute Genomics Platform"/>
            <consortium name="The Broad Institute Genome Sequencing Center for Infectious Disease"/>
            <person name="Wu L."/>
            <person name="Ma J."/>
        </authorList>
    </citation>
    <scope>NUCLEOTIDE SEQUENCE [LARGE SCALE GENOMIC DNA]</scope>
    <source>
        <strain evidence="8">KCTC 32255</strain>
    </source>
</reference>
<dbReference type="Pfam" id="PF18130">
    <property type="entry name" value="ATPgrasp_N"/>
    <property type="match status" value="1"/>
</dbReference>
<dbReference type="Pfam" id="PF13535">
    <property type="entry name" value="ATP-grasp_4"/>
    <property type="match status" value="1"/>
</dbReference>
<dbReference type="InterPro" id="IPR011761">
    <property type="entry name" value="ATP-grasp"/>
</dbReference>
<evidence type="ECO:0000313" key="7">
    <source>
        <dbReference type="EMBL" id="MFC6871751.1"/>
    </source>
</evidence>
<dbReference type="InterPro" id="IPR041472">
    <property type="entry name" value="BL00235/CARNS1_N"/>
</dbReference>
<dbReference type="PROSITE" id="PS50975">
    <property type="entry name" value="ATP_GRASP"/>
    <property type="match status" value="1"/>
</dbReference>
<protein>
    <submittedName>
        <fullName evidence="7">ATP-grasp domain-containing protein</fullName>
    </submittedName>
</protein>
<dbReference type="Pfam" id="PF18603">
    <property type="entry name" value="LAL_C2"/>
    <property type="match status" value="1"/>
</dbReference>
<accession>A0ABW2C8Q8</accession>
<evidence type="ECO:0000256" key="3">
    <source>
        <dbReference type="ARBA" id="ARBA00022840"/>
    </source>
</evidence>
<keyword evidence="3 4" id="KW-0067">ATP-binding</keyword>
<proteinExistence type="predicted"/>
<dbReference type="RefSeq" id="WP_345391890.1">
    <property type="nucleotide sequence ID" value="NZ_BAABLA010000007.1"/>
</dbReference>
<organism evidence="7 8">
    <name type="scientific">Haloechinothrix salitolerans</name>
    <dbReference type="NCBI Taxonomy" id="926830"/>
    <lineage>
        <taxon>Bacteria</taxon>
        <taxon>Bacillati</taxon>
        <taxon>Actinomycetota</taxon>
        <taxon>Actinomycetes</taxon>
        <taxon>Pseudonocardiales</taxon>
        <taxon>Pseudonocardiaceae</taxon>
        <taxon>Haloechinothrix</taxon>
    </lineage>
</organism>